<dbReference type="AlphaFoldDB" id="A0A0D1ZC61"/>
<dbReference type="CDD" id="cd18186">
    <property type="entry name" value="BTB_POZ_ZBTB_KLHL-like"/>
    <property type="match status" value="1"/>
</dbReference>
<dbReference type="EMBL" id="KN846951">
    <property type="protein sequence ID" value="KIV84353.1"/>
    <property type="molecule type" value="Genomic_DNA"/>
</dbReference>
<dbReference type="STRING" id="1016849.A0A0D1ZC61"/>
<dbReference type="Pfam" id="PF00651">
    <property type="entry name" value="BTB"/>
    <property type="match status" value="1"/>
</dbReference>
<dbReference type="PANTHER" id="PTHR47843:SF5">
    <property type="entry name" value="BTB_POZ DOMAIN PROTEIN"/>
    <property type="match status" value="1"/>
</dbReference>
<proteinExistence type="predicted"/>
<reference evidence="2 3" key="1">
    <citation type="submission" date="2015-01" db="EMBL/GenBank/DDBJ databases">
        <title>The Genome Sequence of Exophiala sideris CBS121828.</title>
        <authorList>
            <consortium name="The Broad Institute Genomics Platform"/>
            <person name="Cuomo C."/>
            <person name="de Hoog S."/>
            <person name="Gorbushina A."/>
            <person name="Stielow B."/>
            <person name="Teixiera M."/>
            <person name="Abouelleil A."/>
            <person name="Chapman S.B."/>
            <person name="Priest M."/>
            <person name="Young S.K."/>
            <person name="Wortman J."/>
            <person name="Nusbaum C."/>
            <person name="Birren B."/>
        </authorList>
    </citation>
    <scope>NUCLEOTIDE SEQUENCE [LARGE SCALE GENOMIC DNA]</scope>
    <source>
        <strain evidence="2 3">CBS 121828</strain>
    </source>
</reference>
<protein>
    <recommendedName>
        <fullName evidence="1">BTB domain-containing protein</fullName>
    </recommendedName>
</protein>
<dbReference type="Proteomes" id="UP000053599">
    <property type="component" value="Unassembled WGS sequence"/>
</dbReference>
<dbReference type="PROSITE" id="PS50097">
    <property type="entry name" value="BTB"/>
    <property type="match status" value="1"/>
</dbReference>
<evidence type="ECO:0000259" key="1">
    <source>
        <dbReference type="PROSITE" id="PS50097"/>
    </source>
</evidence>
<gene>
    <name evidence="2" type="ORF">PV11_00137</name>
</gene>
<dbReference type="SUPFAM" id="SSF54695">
    <property type="entry name" value="POZ domain"/>
    <property type="match status" value="1"/>
</dbReference>
<evidence type="ECO:0000313" key="3">
    <source>
        <dbReference type="Proteomes" id="UP000053599"/>
    </source>
</evidence>
<evidence type="ECO:0000313" key="2">
    <source>
        <dbReference type="EMBL" id="KIV84353.1"/>
    </source>
</evidence>
<dbReference type="InterPro" id="IPR000210">
    <property type="entry name" value="BTB/POZ_dom"/>
</dbReference>
<organism evidence="2 3">
    <name type="scientific">Exophiala sideris</name>
    <dbReference type="NCBI Taxonomy" id="1016849"/>
    <lineage>
        <taxon>Eukaryota</taxon>
        <taxon>Fungi</taxon>
        <taxon>Dikarya</taxon>
        <taxon>Ascomycota</taxon>
        <taxon>Pezizomycotina</taxon>
        <taxon>Eurotiomycetes</taxon>
        <taxon>Chaetothyriomycetidae</taxon>
        <taxon>Chaetothyriales</taxon>
        <taxon>Herpotrichiellaceae</taxon>
        <taxon>Exophiala</taxon>
    </lineage>
</organism>
<dbReference type="HOGENOM" id="CLU_057752_2_1_1"/>
<sequence>MAGNGPDAYLDLLKSGQYSDFIIHCQGYEFKLHRAVVCVASPMLNKACSGSFKEANEGRIDLSEDDPAILARVILYLYTNDYDITKVPAYFEGMTRSTDDPAAPNDSSVGSAKKLVLFPDMLKVIALVYKSADMLGIERLKVDASSRFLAIATRVFDNSTFAEPLKVMFDSTRENDLHLRVPALTLCLEKYAYIVKHQSIVEVIMQYEPTIWNVKESLVKSVKTLKSEKTIAEETLSKVREQVVFECTNCSGRLLGHNGRGRPKFTVDDSLSITTSCNDCGRTGSGFSFGRQL</sequence>
<feature type="domain" description="BTB" evidence="1">
    <location>
        <begin position="19"/>
        <end position="86"/>
    </location>
</feature>
<name>A0A0D1ZC61_9EURO</name>
<dbReference type="Gene3D" id="3.30.710.10">
    <property type="entry name" value="Potassium Channel Kv1.1, Chain A"/>
    <property type="match status" value="1"/>
</dbReference>
<dbReference type="PANTHER" id="PTHR47843">
    <property type="entry name" value="BTB DOMAIN-CONTAINING PROTEIN-RELATED"/>
    <property type="match status" value="1"/>
</dbReference>
<dbReference type="InterPro" id="IPR011333">
    <property type="entry name" value="SKP1/BTB/POZ_sf"/>
</dbReference>
<accession>A0A0D1ZC61</accession>
<dbReference type="OrthoDB" id="6359816at2759"/>